<evidence type="ECO:0000313" key="5">
    <source>
        <dbReference type="Proteomes" id="UP001385951"/>
    </source>
</evidence>
<dbReference type="CDD" id="cd00200">
    <property type="entry name" value="WD40"/>
    <property type="match status" value="1"/>
</dbReference>
<keyword evidence="1 3" id="KW-0853">WD repeat</keyword>
<dbReference type="PROSITE" id="PS50294">
    <property type="entry name" value="WD_REPEATS_REGION"/>
    <property type="match status" value="2"/>
</dbReference>
<organism evidence="4 5">
    <name type="scientific">Cerrena zonata</name>
    <dbReference type="NCBI Taxonomy" id="2478898"/>
    <lineage>
        <taxon>Eukaryota</taxon>
        <taxon>Fungi</taxon>
        <taxon>Dikarya</taxon>
        <taxon>Basidiomycota</taxon>
        <taxon>Agaricomycotina</taxon>
        <taxon>Agaricomycetes</taxon>
        <taxon>Polyporales</taxon>
        <taxon>Cerrenaceae</taxon>
        <taxon>Cerrena</taxon>
    </lineage>
</organism>
<evidence type="ECO:0000256" key="3">
    <source>
        <dbReference type="PROSITE-ProRule" id="PRU00221"/>
    </source>
</evidence>
<dbReference type="InterPro" id="IPR015943">
    <property type="entry name" value="WD40/YVTN_repeat-like_dom_sf"/>
</dbReference>
<reference evidence="4 5" key="1">
    <citation type="submission" date="2022-09" db="EMBL/GenBank/DDBJ databases">
        <authorList>
            <person name="Palmer J.M."/>
        </authorList>
    </citation>
    <scope>NUCLEOTIDE SEQUENCE [LARGE SCALE GENOMIC DNA]</scope>
    <source>
        <strain evidence="4 5">DSM 7382</strain>
    </source>
</reference>
<comment type="caution">
    <text evidence="4">The sequence shown here is derived from an EMBL/GenBank/DDBJ whole genome shotgun (WGS) entry which is preliminary data.</text>
</comment>
<evidence type="ECO:0000256" key="2">
    <source>
        <dbReference type="ARBA" id="ARBA00022737"/>
    </source>
</evidence>
<protein>
    <submittedName>
        <fullName evidence="4">Uncharacterized protein</fullName>
    </submittedName>
</protein>
<feature type="repeat" description="WD" evidence="3">
    <location>
        <begin position="331"/>
        <end position="372"/>
    </location>
</feature>
<dbReference type="AlphaFoldDB" id="A0AAW0FZJ5"/>
<feature type="repeat" description="WD" evidence="3">
    <location>
        <begin position="73"/>
        <end position="114"/>
    </location>
</feature>
<dbReference type="Proteomes" id="UP001385951">
    <property type="component" value="Unassembled WGS sequence"/>
</dbReference>
<dbReference type="PANTHER" id="PTHR19879">
    <property type="entry name" value="TRANSCRIPTION INITIATION FACTOR TFIID"/>
    <property type="match status" value="1"/>
</dbReference>
<dbReference type="SMART" id="SM00320">
    <property type="entry name" value="WD40"/>
    <property type="match status" value="5"/>
</dbReference>
<dbReference type="Pfam" id="PF00400">
    <property type="entry name" value="WD40"/>
    <property type="match status" value="5"/>
</dbReference>
<dbReference type="PROSITE" id="PS50082">
    <property type="entry name" value="WD_REPEATS_2"/>
    <property type="match status" value="4"/>
</dbReference>
<accession>A0AAW0FZJ5</accession>
<proteinExistence type="predicted"/>
<dbReference type="InterPro" id="IPR019775">
    <property type="entry name" value="WD40_repeat_CS"/>
</dbReference>
<keyword evidence="5" id="KW-1185">Reference proteome</keyword>
<evidence type="ECO:0000313" key="4">
    <source>
        <dbReference type="EMBL" id="KAK7686503.1"/>
    </source>
</evidence>
<dbReference type="Gene3D" id="2.130.10.10">
    <property type="entry name" value="YVTN repeat-like/Quinoprotein amine dehydrogenase"/>
    <property type="match status" value="3"/>
</dbReference>
<dbReference type="SUPFAM" id="SSF50998">
    <property type="entry name" value="Quinoprotein alcohol dehydrogenase-like"/>
    <property type="match status" value="1"/>
</dbReference>
<keyword evidence="2" id="KW-0677">Repeat</keyword>
<dbReference type="InterPro" id="IPR011047">
    <property type="entry name" value="Quinoprotein_ADH-like_sf"/>
</dbReference>
<dbReference type="InterPro" id="IPR020472">
    <property type="entry name" value="WD40_PAC1"/>
</dbReference>
<sequence>MFSMEESEPILEKWRCRRLELKKLQALAEQIVQDGEEGGDAGANALEDRWRYCEIIQGGWKIRTFEWPHMKLVQQIPAAINSSAVSPDTMLVAGGYEDGTVHVWRLDTGMLALKLPGSRNRGCTMYVIFSGLPLPCRRSIEWKGDGVERRNWGSSRNHSARHRHLVHCVFARRQHDGYWVSGLASQDCGKVWDVTNGNLVATLTGHKTVIWTVSFSPDSLRIITGSEDNTSRVWDAQNGDELVTIREHTSPVWASQFSADGQEVMTGSCDSTVSICDSYVGTQRLLLRHVASTITSGCYSPDSEFVVAGYAEGSINVWSTRDGSLMADLKGHEYEYGVKSVTITADNKHIVSTSEDGSIRIWSLDDICKLATAL</sequence>
<dbReference type="PROSITE" id="PS00678">
    <property type="entry name" value="WD_REPEATS_1"/>
    <property type="match status" value="1"/>
</dbReference>
<evidence type="ECO:0000256" key="1">
    <source>
        <dbReference type="ARBA" id="ARBA00022574"/>
    </source>
</evidence>
<dbReference type="InterPro" id="IPR001680">
    <property type="entry name" value="WD40_rpt"/>
</dbReference>
<feature type="repeat" description="WD" evidence="3">
    <location>
        <begin position="287"/>
        <end position="328"/>
    </location>
</feature>
<dbReference type="PRINTS" id="PR00320">
    <property type="entry name" value="GPROTEINBRPT"/>
</dbReference>
<dbReference type="EMBL" id="JASBNA010000016">
    <property type="protein sequence ID" value="KAK7686503.1"/>
    <property type="molecule type" value="Genomic_DNA"/>
</dbReference>
<dbReference type="PANTHER" id="PTHR19879:SF9">
    <property type="entry name" value="TRANSCRIPTION INITIATION FACTOR TFIID SUBUNIT 5"/>
    <property type="match status" value="1"/>
</dbReference>
<feature type="repeat" description="WD" evidence="3">
    <location>
        <begin position="203"/>
        <end position="244"/>
    </location>
</feature>
<gene>
    <name evidence="4" type="ORF">QCA50_010101</name>
</gene>
<name>A0AAW0FZJ5_9APHY</name>